<comment type="caution">
    <text evidence="1">The sequence shown here is derived from an EMBL/GenBank/DDBJ whole genome shotgun (WGS) entry which is preliminary data.</text>
</comment>
<protein>
    <submittedName>
        <fullName evidence="1">Uncharacterized protein</fullName>
    </submittedName>
</protein>
<proteinExistence type="predicted"/>
<reference evidence="1 2" key="1">
    <citation type="submission" date="2009-01" db="EMBL/GenBank/DDBJ databases">
        <authorList>
            <person name="Fulton L."/>
            <person name="Clifton S."/>
            <person name="Chinwalla A.T."/>
            <person name="Mitreva M."/>
            <person name="Sodergren E."/>
            <person name="Weinstock G."/>
            <person name="Clifton S."/>
            <person name="Dooling D.J."/>
            <person name="Fulton B."/>
            <person name="Minx P."/>
            <person name="Pepin K.H."/>
            <person name="Johnson M."/>
            <person name="Bhonagiri V."/>
            <person name="Nash W.E."/>
            <person name="Mardis E.R."/>
            <person name="Wilson R.K."/>
        </authorList>
    </citation>
    <scope>NUCLEOTIDE SEQUENCE [LARGE SCALE GENOMIC DNA]</scope>
    <source>
        <strain evidence="1 2">NRL30031/H210</strain>
    </source>
</reference>
<dbReference type="EMBL" id="ACEN01000097">
    <property type="protein sequence ID" value="EEG32761.1"/>
    <property type="molecule type" value="Genomic_DNA"/>
</dbReference>
<name>C0EQ06_NEIFL</name>
<gene>
    <name evidence="1" type="ORF">NEIFLAOT_02047</name>
</gene>
<organism evidence="1 2">
    <name type="scientific">Neisseria flavescens NRL30031/H210</name>
    <dbReference type="NCBI Taxonomy" id="546264"/>
    <lineage>
        <taxon>Bacteria</taxon>
        <taxon>Pseudomonadati</taxon>
        <taxon>Pseudomonadota</taxon>
        <taxon>Betaproteobacteria</taxon>
        <taxon>Neisseriales</taxon>
        <taxon>Neisseriaceae</taxon>
        <taxon>Neisseria</taxon>
    </lineage>
</organism>
<sequence length="425" mass="45195">MASTQIVAGVGDFAVFGNEFEAEAGIDIVAVADIPNTAGQGVFFKVLRGRAVVGNVAGPVVAAVVARLADTGGQRGFVFVHVPNDGTDVTFVKEVVIVVGDAAADSVFGVVADTGFQFVALDLGHVDFDGNAVALQLIEIGLYGRAGIVAVLLERLLQVEDFVQVVRRTGVETRHAGNHALRVAACAGDLEIAKVNGAVALHDDVQVGFLRIGIDGGLGGGEFRQRVFFACYRAEDGGFTRIPAVLVEVFANGLLPVFHRILVVLGQVVVIQYVAEDGHADVVDFGARTGGDVDGITLAVVLNIDVAVEVAFGPEHGFDVVGCLFGEEADLLFVQFFFLLLGNQRQVFFKHFFDFAVLGIDFDGEFGLEFACLVVFGLLGHFGFGNSFVVFRFGSGSIYFMKSELGTASQIRFARHFFGICRACQ</sequence>
<accession>C0EQ06</accession>
<keyword evidence="2" id="KW-1185">Reference proteome</keyword>
<dbReference type="Proteomes" id="UP000004457">
    <property type="component" value="Unassembled WGS sequence"/>
</dbReference>
<dbReference type="AlphaFoldDB" id="C0EQ06"/>
<evidence type="ECO:0000313" key="1">
    <source>
        <dbReference type="EMBL" id="EEG32761.1"/>
    </source>
</evidence>
<evidence type="ECO:0000313" key="2">
    <source>
        <dbReference type="Proteomes" id="UP000004457"/>
    </source>
</evidence>